<sequence length="86" mass="9744">MIEVDNSSDLLWDSPNESVYKYLHTRKKKLAQLFHQNLHNSSADKDLSGRNSAQTIAHRFPQTKTLGKKATSGEIVNYMEPVTGRV</sequence>
<organism evidence="1 2">
    <name type="scientific">Caerostris extrusa</name>
    <name type="common">Bark spider</name>
    <name type="synonym">Caerostris bankana</name>
    <dbReference type="NCBI Taxonomy" id="172846"/>
    <lineage>
        <taxon>Eukaryota</taxon>
        <taxon>Metazoa</taxon>
        <taxon>Ecdysozoa</taxon>
        <taxon>Arthropoda</taxon>
        <taxon>Chelicerata</taxon>
        <taxon>Arachnida</taxon>
        <taxon>Araneae</taxon>
        <taxon>Araneomorphae</taxon>
        <taxon>Entelegynae</taxon>
        <taxon>Araneoidea</taxon>
        <taxon>Araneidae</taxon>
        <taxon>Caerostris</taxon>
    </lineage>
</organism>
<name>A0AAV4S9L3_CAEEX</name>
<dbReference type="AlphaFoldDB" id="A0AAV4S9L3"/>
<accession>A0AAV4S9L3</accession>
<evidence type="ECO:0000313" key="2">
    <source>
        <dbReference type="Proteomes" id="UP001054945"/>
    </source>
</evidence>
<protein>
    <submittedName>
        <fullName evidence="1">Uncharacterized protein</fullName>
    </submittedName>
</protein>
<evidence type="ECO:0000313" key="1">
    <source>
        <dbReference type="EMBL" id="GIY30217.1"/>
    </source>
</evidence>
<dbReference type="EMBL" id="BPLR01009192">
    <property type="protein sequence ID" value="GIY30217.1"/>
    <property type="molecule type" value="Genomic_DNA"/>
</dbReference>
<gene>
    <name evidence="1" type="ORF">CEXT_418491</name>
</gene>
<comment type="caution">
    <text evidence="1">The sequence shown here is derived from an EMBL/GenBank/DDBJ whole genome shotgun (WGS) entry which is preliminary data.</text>
</comment>
<dbReference type="Proteomes" id="UP001054945">
    <property type="component" value="Unassembled WGS sequence"/>
</dbReference>
<reference evidence="1 2" key="1">
    <citation type="submission" date="2021-06" db="EMBL/GenBank/DDBJ databases">
        <title>Caerostris extrusa draft genome.</title>
        <authorList>
            <person name="Kono N."/>
            <person name="Arakawa K."/>
        </authorList>
    </citation>
    <scope>NUCLEOTIDE SEQUENCE [LARGE SCALE GENOMIC DNA]</scope>
</reference>
<proteinExistence type="predicted"/>
<keyword evidence="2" id="KW-1185">Reference proteome</keyword>